<proteinExistence type="predicted"/>
<dbReference type="RefSeq" id="XP_009544834.1">
    <property type="nucleotide sequence ID" value="XM_009546539.1"/>
</dbReference>
<feature type="compositionally biased region" description="Basic residues" evidence="1">
    <location>
        <begin position="75"/>
        <end position="88"/>
    </location>
</feature>
<evidence type="ECO:0000256" key="1">
    <source>
        <dbReference type="SAM" id="MobiDB-lite"/>
    </source>
</evidence>
<dbReference type="InParanoid" id="W4K9P5"/>
<keyword evidence="3" id="KW-1185">Reference proteome</keyword>
<dbReference type="AlphaFoldDB" id="W4K9P5"/>
<organism evidence="2 3">
    <name type="scientific">Heterobasidion irregulare (strain TC 32-1)</name>
    <dbReference type="NCBI Taxonomy" id="747525"/>
    <lineage>
        <taxon>Eukaryota</taxon>
        <taxon>Fungi</taxon>
        <taxon>Dikarya</taxon>
        <taxon>Basidiomycota</taxon>
        <taxon>Agaricomycotina</taxon>
        <taxon>Agaricomycetes</taxon>
        <taxon>Russulales</taxon>
        <taxon>Bondarzewiaceae</taxon>
        <taxon>Heterobasidion</taxon>
        <taxon>Heterobasidion annosum species complex</taxon>
    </lineage>
</organism>
<sequence length="220" mass="23852">MSVLPRRTLDALAPPSTYVTRTLHERFTFTFAPLSPPRFPGSYSAVFPLGRLAGQGSTPSPHCSPYAHRAEHPPSHRLRRLRRPHPRRPLANITSRTTPRPRPLVARSSSTPTSRHAAPLYAAPFSSPFHHIASPPLRRTPTPPVSAHVTTPQTTLGHPPSGLQRSRSSSLSLDEMLLQVATDDRSHAGSPTGALLALSASAGAVLTEPKKIMDLRGHSR</sequence>
<reference evidence="2 3" key="1">
    <citation type="journal article" date="2012" name="New Phytol.">
        <title>Insight into trade-off between wood decay and parasitism from the genome of a fungal forest pathogen.</title>
        <authorList>
            <person name="Olson A."/>
            <person name="Aerts A."/>
            <person name="Asiegbu F."/>
            <person name="Belbahri L."/>
            <person name="Bouzid O."/>
            <person name="Broberg A."/>
            <person name="Canback B."/>
            <person name="Coutinho P.M."/>
            <person name="Cullen D."/>
            <person name="Dalman K."/>
            <person name="Deflorio G."/>
            <person name="van Diepen L.T."/>
            <person name="Dunand C."/>
            <person name="Duplessis S."/>
            <person name="Durling M."/>
            <person name="Gonthier P."/>
            <person name="Grimwood J."/>
            <person name="Fossdal C.G."/>
            <person name="Hansson D."/>
            <person name="Henrissat B."/>
            <person name="Hietala A."/>
            <person name="Himmelstrand K."/>
            <person name="Hoffmeister D."/>
            <person name="Hogberg N."/>
            <person name="James T.Y."/>
            <person name="Karlsson M."/>
            <person name="Kohler A."/>
            <person name="Kues U."/>
            <person name="Lee Y.H."/>
            <person name="Lin Y.C."/>
            <person name="Lind M."/>
            <person name="Lindquist E."/>
            <person name="Lombard V."/>
            <person name="Lucas S."/>
            <person name="Lunden K."/>
            <person name="Morin E."/>
            <person name="Murat C."/>
            <person name="Park J."/>
            <person name="Raffaello T."/>
            <person name="Rouze P."/>
            <person name="Salamov A."/>
            <person name="Schmutz J."/>
            <person name="Solheim H."/>
            <person name="Stahlberg J."/>
            <person name="Velez H."/>
            <person name="de Vries R.P."/>
            <person name="Wiebenga A."/>
            <person name="Woodward S."/>
            <person name="Yakovlev I."/>
            <person name="Garbelotto M."/>
            <person name="Martin F."/>
            <person name="Grigoriev I.V."/>
            <person name="Stenlid J."/>
        </authorList>
    </citation>
    <scope>NUCLEOTIDE SEQUENCE [LARGE SCALE GENOMIC DNA]</scope>
    <source>
        <strain evidence="2 3">TC 32-1</strain>
    </source>
</reference>
<gene>
    <name evidence="2" type="ORF">HETIRDRAFT_433543</name>
</gene>
<feature type="region of interest" description="Disordered" evidence="1">
    <location>
        <begin position="132"/>
        <end position="170"/>
    </location>
</feature>
<dbReference type="Proteomes" id="UP000030671">
    <property type="component" value="Unassembled WGS sequence"/>
</dbReference>
<name>W4K9P5_HETIT</name>
<dbReference type="EMBL" id="KI925457">
    <property type="protein sequence ID" value="ETW82474.1"/>
    <property type="molecule type" value="Genomic_DNA"/>
</dbReference>
<evidence type="ECO:0000313" key="2">
    <source>
        <dbReference type="EMBL" id="ETW82474.1"/>
    </source>
</evidence>
<feature type="region of interest" description="Disordered" evidence="1">
    <location>
        <begin position="55"/>
        <end position="116"/>
    </location>
</feature>
<dbReference type="KEGG" id="hir:HETIRDRAFT_433543"/>
<accession>W4K9P5</accession>
<dbReference type="HOGENOM" id="CLU_1256171_0_0_1"/>
<evidence type="ECO:0000313" key="3">
    <source>
        <dbReference type="Proteomes" id="UP000030671"/>
    </source>
</evidence>
<protein>
    <submittedName>
        <fullName evidence="2">Uncharacterized protein</fullName>
    </submittedName>
</protein>
<dbReference type="GeneID" id="20674678"/>